<evidence type="ECO:0000313" key="9">
    <source>
        <dbReference type="Proteomes" id="UP000003157"/>
    </source>
</evidence>
<evidence type="ECO:0000256" key="2">
    <source>
        <dbReference type="ARBA" id="ARBA00004613"/>
    </source>
</evidence>
<evidence type="ECO:0000313" key="8">
    <source>
        <dbReference type="EMBL" id="EFW03396.1"/>
    </source>
</evidence>
<accession>E7GFB7</accession>
<dbReference type="eggNOG" id="COG5492">
    <property type="taxonomic scope" value="Bacteria"/>
</dbReference>
<reference evidence="8 9" key="1">
    <citation type="submission" date="2010-12" db="EMBL/GenBank/DDBJ databases">
        <title>The Genome Sequence of Coprobacillus sp. strain 29_1.</title>
        <authorList>
            <consortium name="The Broad Institute Genome Sequencing Platform"/>
            <person name="Earl A."/>
            <person name="Ward D."/>
            <person name="Feldgarden M."/>
            <person name="Gevers D."/>
            <person name="Daigneault M."/>
            <person name="Sibley C.D."/>
            <person name="White A."/>
            <person name="Strauss J."/>
            <person name="Allen-Vercoe E."/>
            <person name="Young S.K."/>
            <person name="Zeng Q."/>
            <person name="Gargeya S."/>
            <person name="Fitzgerald M."/>
            <person name="Haas B."/>
            <person name="Abouelleil A."/>
            <person name="Alvarado L."/>
            <person name="Arachchi H.M."/>
            <person name="Berlin A."/>
            <person name="Brown A."/>
            <person name="Chapman S.B."/>
            <person name="Chen Z."/>
            <person name="Dunbar C."/>
            <person name="Freedman E."/>
            <person name="Gearin G."/>
            <person name="Gellesch M."/>
            <person name="Goldberg J."/>
            <person name="Griggs A."/>
            <person name="Gujja S."/>
            <person name="Heilman E."/>
            <person name="Heiman D."/>
            <person name="Howarth C."/>
            <person name="Larson L."/>
            <person name="Lui A."/>
            <person name="MacDonald P.J.P."/>
            <person name="Mehta T."/>
            <person name="Montmayeur A."/>
            <person name="Murphy C."/>
            <person name="Neiman D."/>
            <person name="Pearson M."/>
            <person name="Priest M."/>
            <person name="Roberts A."/>
            <person name="Saif S."/>
            <person name="Shea T."/>
            <person name="Shenoy N."/>
            <person name="Sisk P."/>
            <person name="Stolte C."/>
            <person name="Sykes S."/>
            <person name="White J."/>
            <person name="Yandava C."/>
            <person name="Nusbaum C."/>
            <person name="Birren B."/>
        </authorList>
    </citation>
    <scope>NUCLEOTIDE SEQUENCE [LARGE SCALE GENOMIC DNA]</scope>
    <source>
        <strain evidence="8 9">29_1</strain>
    </source>
</reference>
<evidence type="ECO:0000256" key="5">
    <source>
        <dbReference type="SAM" id="Phobius"/>
    </source>
</evidence>
<dbReference type="InterPro" id="IPR013783">
    <property type="entry name" value="Ig-like_fold"/>
</dbReference>
<dbReference type="STRING" id="100884.GCA_000269565_00792"/>
<feature type="chain" id="PRO_5003220777" description="SD-repeat containing protein B domain-containing protein" evidence="6">
    <location>
        <begin position="22"/>
        <end position="411"/>
    </location>
</feature>
<dbReference type="Gene3D" id="2.60.40.10">
    <property type="entry name" value="Immunoglobulins"/>
    <property type="match status" value="1"/>
</dbReference>
<dbReference type="GeneID" id="78228685"/>
<gene>
    <name evidence="8" type="ORF">HMPREF9488_03460</name>
</gene>
<evidence type="ECO:0000256" key="1">
    <source>
        <dbReference type="ARBA" id="ARBA00004196"/>
    </source>
</evidence>
<sequence length="411" mass="46840">MKKYVSLFLIILCLFTQNVSATTSKNNDTFTIDQNTLDDNQSLSLDIDIQLSSLLSQEVIHRDVTIRNEFPYDLQLTQVKLEIPDELNTCLSFGFQDERDFISASQKYQISQYLDIQSETYQQFNDFIKKQRISSLQQTTLSFQYLLNELSQNASLSVLHIHLEFMPIMYQGYVFQDLNRTGIMDDNDIPMAGVKVNLWQNENLIATTSTSKDGYYQFVNQKEISQGYLEVEEQNGLHLTKCMKDEELGNSFEVTDGKMITPLSTDSRTQNAYIGFVKNTFKIHYHANGGQNLWILDQQGYETKAKAVVLGKGSLERKNYEFVGWNTAPDGSGITYQEGQNITVTTHDITLYAVWKKQEPIVKIEEPKVPPVSLFEVQTSDETPLLILSLLCLSAFGGIIVAKALKKKESR</sequence>
<evidence type="ECO:0000256" key="6">
    <source>
        <dbReference type="SAM" id="SignalP"/>
    </source>
</evidence>
<dbReference type="EMBL" id="ADKX01000048">
    <property type="protein sequence ID" value="EFW03396.1"/>
    <property type="molecule type" value="Genomic_DNA"/>
</dbReference>
<dbReference type="GO" id="GO:0005576">
    <property type="term" value="C:extracellular region"/>
    <property type="evidence" value="ECO:0007669"/>
    <property type="project" value="UniProtKB-SubCell"/>
</dbReference>
<feature type="domain" description="SD-repeat containing protein B" evidence="7">
    <location>
        <begin position="173"/>
        <end position="244"/>
    </location>
</feature>
<proteinExistence type="predicted"/>
<dbReference type="Proteomes" id="UP000003157">
    <property type="component" value="Unassembled WGS sequence"/>
</dbReference>
<keyword evidence="5" id="KW-0812">Transmembrane</keyword>
<keyword evidence="3" id="KW-0964">Secreted</keyword>
<keyword evidence="9" id="KW-1185">Reference proteome</keyword>
<dbReference type="InterPro" id="IPR013378">
    <property type="entry name" value="InlB-like_B-rpt"/>
</dbReference>
<dbReference type="InterPro" id="IPR033764">
    <property type="entry name" value="Sdr_B"/>
</dbReference>
<dbReference type="SUPFAM" id="SSF117074">
    <property type="entry name" value="Hypothetical protein PA1324"/>
    <property type="match status" value="1"/>
</dbReference>
<dbReference type="Pfam" id="PF09479">
    <property type="entry name" value="Flg_new"/>
    <property type="match status" value="1"/>
</dbReference>
<dbReference type="RefSeq" id="WP_008790542.1">
    <property type="nucleotide sequence ID" value="NZ_AKCB01000001.1"/>
</dbReference>
<keyword evidence="5" id="KW-1133">Transmembrane helix</keyword>
<evidence type="ECO:0000259" key="7">
    <source>
        <dbReference type="Pfam" id="PF17210"/>
    </source>
</evidence>
<keyword evidence="4 6" id="KW-0732">Signal</keyword>
<protein>
    <recommendedName>
        <fullName evidence="7">SD-repeat containing protein B domain-containing protein</fullName>
    </recommendedName>
</protein>
<dbReference type="Gene3D" id="2.60.40.4270">
    <property type="entry name" value="Listeria-Bacteroides repeat domain"/>
    <property type="match status" value="1"/>
</dbReference>
<comment type="subcellular location">
    <subcellularLocation>
        <location evidence="1">Cell envelope</location>
    </subcellularLocation>
    <subcellularLocation>
        <location evidence="2">Secreted</location>
    </subcellularLocation>
</comment>
<evidence type="ECO:0000256" key="4">
    <source>
        <dbReference type="ARBA" id="ARBA00022729"/>
    </source>
</evidence>
<feature type="signal peptide" evidence="6">
    <location>
        <begin position="1"/>
        <end position="21"/>
    </location>
</feature>
<feature type="transmembrane region" description="Helical" evidence="5">
    <location>
        <begin position="385"/>
        <end position="405"/>
    </location>
</feature>
<dbReference type="Pfam" id="PF17210">
    <property type="entry name" value="SdrD_B"/>
    <property type="match status" value="1"/>
</dbReference>
<dbReference type="NCBIfam" id="TIGR02543">
    <property type="entry name" value="List_Bact_rpt"/>
    <property type="match status" value="1"/>
</dbReference>
<dbReference type="InterPro" id="IPR042229">
    <property type="entry name" value="Listeria/Bacterioides_rpt_sf"/>
</dbReference>
<evidence type="ECO:0000256" key="3">
    <source>
        <dbReference type="ARBA" id="ARBA00022525"/>
    </source>
</evidence>
<keyword evidence="5" id="KW-0472">Membrane</keyword>
<dbReference type="OrthoDB" id="1655984at2"/>
<name>E7GFB7_9FIRM</name>
<comment type="caution">
    <text evidence="8">The sequence shown here is derived from an EMBL/GenBank/DDBJ whole genome shotgun (WGS) entry which is preliminary data.</text>
</comment>
<dbReference type="AlphaFoldDB" id="E7GFB7"/>
<dbReference type="HOGENOM" id="CLU_668537_0_0_9"/>
<organism evidence="8 9">
    <name type="scientific">Coprobacillus cateniformis</name>
    <dbReference type="NCBI Taxonomy" id="100884"/>
    <lineage>
        <taxon>Bacteria</taxon>
        <taxon>Bacillati</taxon>
        <taxon>Bacillota</taxon>
        <taxon>Erysipelotrichia</taxon>
        <taxon>Erysipelotrichales</taxon>
        <taxon>Coprobacillaceae</taxon>
        <taxon>Coprobacillus</taxon>
    </lineage>
</organism>
<dbReference type="GO" id="GO:0030313">
    <property type="term" value="C:cell envelope"/>
    <property type="evidence" value="ECO:0007669"/>
    <property type="project" value="UniProtKB-SubCell"/>
</dbReference>